<dbReference type="Pfam" id="PF04967">
    <property type="entry name" value="HTH_10"/>
    <property type="match status" value="1"/>
</dbReference>
<dbReference type="PANTHER" id="PTHR34236">
    <property type="entry name" value="DIMETHYL SULFOXIDE REDUCTASE TRANSCRIPTIONAL ACTIVATOR"/>
    <property type="match status" value="1"/>
</dbReference>
<dbReference type="OrthoDB" id="202021at2157"/>
<name>A0A1H9BKC5_9EURY</name>
<dbReference type="PANTHER" id="PTHR34236:SF1">
    <property type="entry name" value="DIMETHYL SULFOXIDE REDUCTASE TRANSCRIPTIONAL ACTIVATOR"/>
    <property type="match status" value="1"/>
</dbReference>
<evidence type="ECO:0000313" key="6">
    <source>
        <dbReference type="Proteomes" id="UP000199114"/>
    </source>
</evidence>
<dbReference type="EMBL" id="FOFD01000001">
    <property type="protein sequence ID" value="SEP89444.1"/>
    <property type="molecule type" value="Genomic_DNA"/>
</dbReference>
<dbReference type="Pfam" id="PF15915">
    <property type="entry name" value="BAT"/>
    <property type="match status" value="1"/>
</dbReference>
<evidence type="ECO:0000259" key="4">
    <source>
        <dbReference type="Pfam" id="PF15915"/>
    </source>
</evidence>
<evidence type="ECO:0000259" key="3">
    <source>
        <dbReference type="Pfam" id="PF04967"/>
    </source>
</evidence>
<reference evidence="6" key="1">
    <citation type="submission" date="2016-10" db="EMBL/GenBank/DDBJ databases">
        <authorList>
            <person name="Varghese N."/>
            <person name="Submissions S."/>
        </authorList>
    </citation>
    <scope>NUCLEOTIDE SEQUENCE [LARGE SCALE GENOMIC DNA]</scope>
    <source>
        <strain evidence="6">DSM 25055</strain>
    </source>
</reference>
<feature type="domain" description="Bacterioopsin transcriptional activator GAF and HTH associated" evidence="4">
    <location>
        <begin position="6"/>
        <end position="135"/>
    </location>
</feature>
<dbReference type="Proteomes" id="UP000199114">
    <property type="component" value="Unassembled WGS sequence"/>
</dbReference>
<dbReference type="AlphaFoldDB" id="A0A1H9BKC5"/>
<accession>A0A1H9BKC5</accession>
<dbReference type="STRING" id="1186196.SAMN04489841_0778"/>
<dbReference type="InterPro" id="IPR007050">
    <property type="entry name" value="HTH_bacterioopsin"/>
</dbReference>
<organism evidence="5 6">
    <name type="scientific">Natrinema salaciae</name>
    <dbReference type="NCBI Taxonomy" id="1186196"/>
    <lineage>
        <taxon>Archaea</taxon>
        <taxon>Methanobacteriati</taxon>
        <taxon>Methanobacteriota</taxon>
        <taxon>Stenosarchaea group</taxon>
        <taxon>Halobacteria</taxon>
        <taxon>Halobacteriales</taxon>
        <taxon>Natrialbaceae</taxon>
        <taxon>Natrinema</taxon>
    </lineage>
</organism>
<proteinExistence type="predicted"/>
<sequence>MAIIAEISIEADEFLLGQIIAEYPGLSVEIERVVPAAKRVMPYIWGYGTDLKSFEAAMDESPNVKSIAVLDEYEDRALYKIEWEDPAEQLITGIARTDATILEAHSDDEWLFRIRFEEHAGLAQFNQYCAENDIAYRLNRVSSLADLGADGDDYELTDAQYEALSLAVERGYFKVPREVEYEELADELGVSVQAFSERVRRGADKVLESVFLRPGSRNA</sequence>
<evidence type="ECO:0000256" key="1">
    <source>
        <dbReference type="ARBA" id="ARBA00023015"/>
    </source>
</evidence>
<evidence type="ECO:0000313" key="5">
    <source>
        <dbReference type="EMBL" id="SEP89444.1"/>
    </source>
</evidence>
<feature type="domain" description="HTH bat-type" evidence="3">
    <location>
        <begin position="156"/>
        <end position="207"/>
    </location>
</feature>
<keyword evidence="1" id="KW-0805">Transcription regulation</keyword>
<protein>
    <recommendedName>
        <fullName evidence="7">GAF and HTH_10 associated domain-containing protein</fullName>
    </recommendedName>
</protein>
<evidence type="ECO:0000256" key="2">
    <source>
        <dbReference type="ARBA" id="ARBA00023163"/>
    </source>
</evidence>
<dbReference type="InterPro" id="IPR031803">
    <property type="entry name" value="BAT_GAF/HTH-assoc"/>
</dbReference>
<dbReference type="RefSeq" id="WP_090613652.1">
    <property type="nucleotide sequence ID" value="NZ_FOFD01000001.1"/>
</dbReference>
<keyword evidence="2" id="KW-0804">Transcription</keyword>
<keyword evidence="6" id="KW-1185">Reference proteome</keyword>
<gene>
    <name evidence="5" type="ORF">SAMN04489841_0778</name>
</gene>
<evidence type="ECO:0008006" key="7">
    <source>
        <dbReference type="Google" id="ProtNLM"/>
    </source>
</evidence>